<protein>
    <submittedName>
        <fullName evidence="4">Alkyltransferase-like protein Atl1</fullName>
    </submittedName>
</protein>
<dbReference type="AlphaFoldDB" id="B6K7R0"/>
<dbReference type="PANTHER" id="PTHR42942">
    <property type="entry name" value="6-O-METHYLGUANINE DNA METHYLTRANSFERASE"/>
    <property type="match status" value="1"/>
</dbReference>
<dbReference type="STRING" id="402676.B6K7R0"/>
<reference evidence="4 6" key="1">
    <citation type="journal article" date="2011" name="Science">
        <title>Comparative functional genomics of the fission yeasts.</title>
        <authorList>
            <person name="Rhind N."/>
            <person name="Chen Z."/>
            <person name="Yassour M."/>
            <person name="Thompson D.A."/>
            <person name="Haas B.J."/>
            <person name="Habib N."/>
            <person name="Wapinski I."/>
            <person name="Roy S."/>
            <person name="Lin M.F."/>
            <person name="Heiman D.I."/>
            <person name="Young S.K."/>
            <person name="Furuya K."/>
            <person name="Guo Y."/>
            <person name="Pidoux A."/>
            <person name="Chen H.M."/>
            <person name="Robbertse B."/>
            <person name="Goldberg J.M."/>
            <person name="Aoki K."/>
            <person name="Bayne E.H."/>
            <person name="Berlin A.M."/>
            <person name="Desjardins C.A."/>
            <person name="Dobbs E."/>
            <person name="Dukaj L."/>
            <person name="Fan L."/>
            <person name="FitzGerald M.G."/>
            <person name="French C."/>
            <person name="Gujja S."/>
            <person name="Hansen K."/>
            <person name="Keifenheim D."/>
            <person name="Levin J.Z."/>
            <person name="Mosher R.A."/>
            <person name="Mueller C.A."/>
            <person name="Pfiffner J."/>
            <person name="Priest M."/>
            <person name="Russ C."/>
            <person name="Smialowska A."/>
            <person name="Swoboda P."/>
            <person name="Sykes S.M."/>
            <person name="Vaughn M."/>
            <person name="Vengrova S."/>
            <person name="Yoder R."/>
            <person name="Zeng Q."/>
            <person name="Allshire R."/>
            <person name="Baulcombe D."/>
            <person name="Birren B.W."/>
            <person name="Brown W."/>
            <person name="Ekwall K."/>
            <person name="Kellis M."/>
            <person name="Leatherwood J."/>
            <person name="Levin H."/>
            <person name="Margalit H."/>
            <person name="Martienssen R."/>
            <person name="Nieduszynski C.A."/>
            <person name="Spatafora J.W."/>
            <person name="Friedman N."/>
            <person name="Dalgaard J.Z."/>
            <person name="Baumann P."/>
            <person name="Niki H."/>
            <person name="Regev A."/>
            <person name="Nusbaum C."/>
        </authorList>
    </citation>
    <scope>NUCLEOTIDE SEQUENCE [LARGE SCALE GENOMIC DNA]</scope>
    <source>
        <strain evidence="6">yFS275 / FY16936</strain>
    </source>
</reference>
<dbReference type="RefSeq" id="XP_002175857.2">
    <property type="nucleotide sequence ID" value="XM_002175821.2"/>
</dbReference>
<organism evidence="4 6">
    <name type="scientific">Schizosaccharomyces japonicus (strain yFS275 / FY16936)</name>
    <name type="common">Fission yeast</name>
    <dbReference type="NCBI Taxonomy" id="402676"/>
    <lineage>
        <taxon>Eukaryota</taxon>
        <taxon>Fungi</taxon>
        <taxon>Dikarya</taxon>
        <taxon>Ascomycota</taxon>
        <taxon>Taphrinomycotina</taxon>
        <taxon>Schizosaccharomycetes</taxon>
        <taxon>Schizosaccharomycetales</taxon>
        <taxon>Schizosaccharomycetaceae</taxon>
        <taxon>Schizosaccharomyces</taxon>
    </lineage>
</organism>
<dbReference type="Proteomes" id="UP000001744">
    <property type="component" value="Unassembled WGS sequence"/>
</dbReference>
<feature type="region of interest" description="Disordered" evidence="2">
    <location>
        <begin position="160"/>
        <end position="180"/>
    </location>
</feature>
<dbReference type="EMBL" id="KE651168">
    <property type="protein sequence ID" value="EEB09564.2"/>
    <property type="molecule type" value="Genomic_DNA"/>
</dbReference>
<evidence type="ECO:0000313" key="4">
    <source>
        <dbReference type="EMBL" id="EEB09564.2"/>
    </source>
</evidence>
<dbReference type="CDD" id="cd06445">
    <property type="entry name" value="ATase"/>
    <property type="match status" value="1"/>
</dbReference>
<dbReference type="GO" id="GO:0006281">
    <property type="term" value="P:DNA repair"/>
    <property type="evidence" value="ECO:0000318"/>
    <property type="project" value="GO_Central"/>
</dbReference>
<feature type="domain" description="Methylated-DNA-[protein]-cysteine S-methyltransferase DNA binding" evidence="3">
    <location>
        <begin position="48"/>
        <end position="130"/>
    </location>
</feature>
<dbReference type="GO" id="GO:0003684">
    <property type="term" value="F:damaged DNA binding"/>
    <property type="evidence" value="ECO:0000318"/>
    <property type="project" value="GO_Central"/>
</dbReference>
<proteinExistence type="predicted"/>
<dbReference type="PANTHER" id="PTHR42942:SF1">
    <property type="entry name" value="ALKYLTRANSFERASE-LIKE PROTEIN 1"/>
    <property type="match status" value="1"/>
</dbReference>
<sequence>MPYFLSHVLSIFICVTISKQDLSFLAFLFIFLPDAKPTSTMGNLSMAEFYARVYDAVEEIPYGKVCTYGIIAKLIGMPTYSRHVGQALKFLHPDTHVPWHRVISSRGVLSPRDRKSGIVEQQARLQEEGVEVHVSSMNEYRISLSQYLWSPKSLVCMEKYTDNNASPNNPKDNNEPQRNE</sequence>
<keyword evidence="1" id="KW-0227">DNA damage</keyword>
<keyword evidence="6" id="KW-1185">Reference proteome</keyword>
<dbReference type="InterPro" id="IPR014048">
    <property type="entry name" value="MethylDNA_cys_MeTrfase_DNA-bd"/>
</dbReference>
<evidence type="ECO:0000313" key="6">
    <source>
        <dbReference type="Proteomes" id="UP000001744"/>
    </source>
</evidence>
<evidence type="ECO:0000259" key="3">
    <source>
        <dbReference type="Pfam" id="PF01035"/>
    </source>
</evidence>
<gene>
    <name evidence="5" type="primary">atl1</name>
    <name evidence="4" type="ORF">SJAG_04778</name>
</gene>
<dbReference type="Pfam" id="PF01035">
    <property type="entry name" value="DNA_binding_1"/>
    <property type="match status" value="1"/>
</dbReference>
<dbReference type="JaponicusDB" id="SJAG_04778">
    <property type="gene designation" value="atl1"/>
</dbReference>
<name>B6K7R0_SCHJY</name>
<dbReference type="eggNOG" id="KOG4062">
    <property type="taxonomic scope" value="Eukaryota"/>
</dbReference>
<evidence type="ECO:0000313" key="5">
    <source>
        <dbReference type="JaponicusDB" id="SJAG_04778"/>
    </source>
</evidence>
<dbReference type="Gene3D" id="1.10.10.10">
    <property type="entry name" value="Winged helix-like DNA-binding domain superfamily/Winged helix DNA-binding domain"/>
    <property type="match status" value="1"/>
</dbReference>
<accession>B6K7R0</accession>
<feature type="compositionally biased region" description="Low complexity" evidence="2">
    <location>
        <begin position="162"/>
        <end position="171"/>
    </location>
</feature>
<dbReference type="VEuPathDB" id="FungiDB:SJAG_04778"/>
<dbReference type="HOGENOM" id="CLU_000445_52_5_1"/>
<dbReference type="GO" id="GO:0016740">
    <property type="term" value="F:transferase activity"/>
    <property type="evidence" value="ECO:0007669"/>
    <property type="project" value="UniProtKB-KW"/>
</dbReference>
<dbReference type="SUPFAM" id="SSF46767">
    <property type="entry name" value="Methylated DNA-protein cysteine methyltransferase, C-terminal domain"/>
    <property type="match status" value="1"/>
</dbReference>
<dbReference type="GeneID" id="7049362"/>
<dbReference type="InterPro" id="IPR036388">
    <property type="entry name" value="WH-like_DNA-bd_sf"/>
</dbReference>
<dbReference type="NCBIfam" id="TIGR00589">
    <property type="entry name" value="ogt"/>
    <property type="match status" value="1"/>
</dbReference>
<dbReference type="InterPro" id="IPR036217">
    <property type="entry name" value="MethylDNA_cys_MeTrfase_DNAb"/>
</dbReference>
<evidence type="ECO:0000256" key="2">
    <source>
        <dbReference type="SAM" id="MobiDB-lite"/>
    </source>
</evidence>
<evidence type="ECO:0000256" key="1">
    <source>
        <dbReference type="ARBA" id="ARBA00022763"/>
    </source>
</evidence>
<dbReference type="InterPro" id="IPR052520">
    <property type="entry name" value="ATL_DNA_repair"/>
</dbReference>